<keyword evidence="5" id="KW-1185">Reference proteome</keyword>
<dbReference type="OMA" id="RSARWNY"/>
<dbReference type="PANTHER" id="PTHR33142:SF40">
    <property type="entry name" value="CYCLIN-DEPENDENT PROTEIN KINASE INHIBITOR SMR6"/>
    <property type="match status" value="1"/>
</dbReference>
<dbReference type="GO" id="GO:0004860">
    <property type="term" value="F:protein kinase inhibitor activity"/>
    <property type="evidence" value="ECO:0007669"/>
    <property type="project" value="UniProtKB-KW"/>
</dbReference>
<name>A0A7N0VE81_KALFE</name>
<protein>
    <submittedName>
        <fullName evidence="4">Uncharacterized protein</fullName>
    </submittedName>
</protein>
<feature type="region of interest" description="Disordered" evidence="3">
    <location>
        <begin position="18"/>
        <end position="59"/>
    </location>
</feature>
<dbReference type="GO" id="GO:0032875">
    <property type="term" value="P:regulation of DNA endoreduplication"/>
    <property type="evidence" value="ECO:0007669"/>
    <property type="project" value="InterPro"/>
</dbReference>
<dbReference type="InterPro" id="IPR040389">
    <property type="entry name" value="SMR"/>
</dbReference>
<evidence type="ECO:0000256" key="2">
    <source>
        <dbReference type="ARBA" id="ARBA00023306"/>
    </source>
</evidence>
<keyword evidence="2" id="KW-0131">Cell cycle</keyword>
<dbReference type="Gramene" id="Kaladp0671s0023.1.v1.1">
    <property type="protein sequence ID" value="Kaladp0671s0023.1.v1.1.CDS.1"/>
    <property type="gene ID" value="Kaladp0671s0023.v1.1"/>
</dbReference>
<keyword evidence="1" id="KW-0649">Protein kinase inhibitor</keyword>
<evidence type="ECO:0000313" key="5">
    <source>
        <dbReference type="Proteomes" id="UP000594263"/>
    </source>
</evidence>
<dbReference type="PANTHER" id="PTHR33142">
    <property type="entry name" value="CYCLIN-DEPENDENT PROTEIN KINASE INHIBITOR SMR13"/>
    <property type="match status" value="1"/>
</dbReference>
<dbReference type="AlphaFoldDB" id="A0A7N0VE81"/>
<accession>A0A7N0VE81</accession>
<dbReference type="Proteomes" id="UP000594263">
    <property type="component" value="Unplaced"/>
</dbReference>
<evidence type="ECO:0000256" key="3">
    <source>
        <dbReference type="SAM" id="MobiDB-lite"/>
    </source>
</evidence>
<sequence length="96" mass="10600">MVAGVSIWGRKLRPVVTKPVESPVEGDGGSSPSTTPTAKEARIAETRPCPPAPRKRRSARWNYDHAVAREYLSVPDLESVFVVRRQVESANRGVFQ</sequence>
<proteinExistence type="predicted"/>
<evidence type="ECO:0000313" key="4">
    <source>
        <dbReference type="EnsemblPlants" id="Kaladp0671s0023.1.v1.1.CDS.1"/>
    </source>
</evidence>
<reference evidence="4" key="1">
    <citation type="submission" date="2021-01" db="UniProtKB">
        <authorList>
            <consortium name="EnsemblPlants"/>
        </authorList>
    </citation>
    <scope>IDENTIFICATION</scope>
</reference>
<organism evidence="4 5">
    <name type="scientific">Kalanchoe fedtschenkoi</name>
    <name type="common">Lavender scallops</name>
    <name type="synonym">South American air plant</name>
    <dbReference type="NCBI Taxonomy" id="63787"/>
    <lineage>
        <taxon>Eukaryota</taxon>
        <taxon>Viridiplantae</taxon>
        <taxon>Streptophyta</taxon>
        <taxon>Embryophyta</taxon>
        <taxon>Tracheophyta</taxon>
        <taxon>Spermatophyta</taxon>
        <taxon>Magnoliopsida</taxon>
        <taxon>eudicotyledons</taxon>
        <taxon>Gunneridae</taxon>
        <taxon>Pentapetalae</taxon>
        <taxon>Saxifragales</taxon>
        <taxon>Crassulaceae</taxon>
        <taxon>Kalanchoe</taxon>
    </lineage>
</organism>
<evidence type="ECO:0000256" key="1">
    <source>
        <dbReference type="ARBA" id="ARBA00023013"/>
    </source>
</evidence>
<dbReference type="EnsemblPlants" id="Kaladp0671s0023.1.v1.1">
    <property type="protein sequence ID" value="Kaladp0671s0023.1.v1.1.CDS.1"/>
    <property type="gene ID" value="Kaladp0671s0023.v1.1"/>
</dbReference>